<gene>
    <name evidence="12" type="primary">cheZ</name>
    <name evidence="12" type="ORF">NTG6680_1086</name>
</gene>
<dbReference type="RefSeq" id="WP_239796285.1">
    <property type="nucleotide sequence ID" value="NZ_OU912926.1"/>
</dbReference>
<dbReference type="SUPFAM" id="SSF75708">
    <property type="entry name" value="Chemotaxis phosphatase CheZ"/>
    <property type="match status" value="1"/>
</dbReference>
<dbReference type="Pfam" id="PF04344">
    <property type="entry name" value="CheZ"/>
    <property type="match status" value="1"/>
</dbReference>
<organism evidence="12 13">
    <name type="scientific">Candidatus Nitrotoga arctica</name>
    <dbReference type="NCBI Taxonomy" id="453162"/>
    <lineage>
        <taxon>Bacteria</taxon>
        <taxon>Pseudomonadati</taxon>
        <taxon>Pseudomonadota</taxon>
        <taxon>Betaproteobacteria</taxon>
        <taxon>Nitrosomonadales</taxon>
        <taxon>Gallionellaceae</taxon>
        <taxon>Candidatus Nitrotoga</taxon>
    </lineage>
</organism>
<sequence length="252" mass="27654">MTKKAVAGDSDDLEALFDSIVSASDGGEEETAVATSSSANRGLTQSGDESSPSDSVVNKLGQMTRKFHDTLHELGYGKDLEKVASFIPDARDRLSYVVTMTEKAAERVLNATEAAQPIVAKIEVDSQRLAREWQMLFDKQLDTEQFKNLVTQTHAFLIEIPKQTKVTNAYLTEIMMAQDFQDLTGQVIKKIVDVTQKMEKQLVELLVESSPPIANSDMHAGLLNGPVINSSGRTDVVTNQNQVDDLLESMGF</sequence>
<proteinExistence type="inferred from homology"/>
<keyword evidence="7 10" id="KW-0378">Hydrolase</keyword>
<evidence type="ECO:0000256" key="1">
    <source>
        <dbReference type="ARBA" id="ARBA00004496"/>
    </source>
</evidence>
<evidence type="ECO:0000256" key="4">
    <source>
        <dbReference type="ARBA" id="ARBA00022490"/>
    </source>
</evidence>
<accession>A0ABN8AL97</accession>
<dbReference type="PIRSF" id="PIRSF002884">
    <property type="entry name" value="CheZ"/>
    <property type="match status" value="1"/>
</dbReference>
<evidence type="ECO:0000256" key="6">
    <source>
        <dbReference type="ARBA" id="ARBA00022779"/>
    </source>
</evidence>
<reference evidence="12 13" key="1">
    <citation type="submission" date="2021-10" db="EMBL/GenBank/DDBJ databases">
        <authorList>
            <person name="Koch H."/>
        </authorList>
    </citation>
    <scope>NUCLEOTIDE SEQUENCE [LARGE SCALE GENOMIC DNA]</scope>
    <source>
        <strain evidence="12">6680</strain>
    </source>
</reference>
<evidence type="ECO:0000256" key="5">
    <source>
        <dbReference type="ARBA" id="ARBA00022500"/>
    </source>
</evidence>
<evidence type="ECO:0000256" key="10">
    <source>
        <dbReference type="PIRNR" id="PIRNR002884"/>
    </source>
</evidence>
<keyword evidence="4 10" id="KW-0963">Cytoplasm</keyword>
<dbReference type="InterPro" id="IPR050992">
    <property type="entry name" value="CheZ_family_phosphatases"/>
</dbReference>
<comment type="subcellular location">
    <subcellularLocation>
        <location evidence="1 10">Cytoplasm</location>
    </subcellularLocation>
</comment>
<evidence type="ECO:0000256" key="8">
    <source>
        <dbReference type="ARBA" id="ARBA00022912"/>
    </source>
</evidence>
<keyword evidence="6 10" id="KW-0283">Flagellar rotation</keyword>
<dbReference type="EC" id="3.1.3.-" evidence="10"/>
<keyword evidence="5 10" id="KW-0145">Chemotaxis</keyword>
<dbReference type="InterPro" id="IPR007439">
    <property type="entry name" value="Chemotax_Pase_CheZ"/>
</dbReference>
<dbReference type="PANTHER" id="PTHR43693">
    <property type="entry name" value="PROTEIN PHOSPHATASE CHEZ"/>
    <property type="match status" value="1"/>
</dbReference>
<evidence type="ECO:0000256" key="11">
    <source>
        <dbReference type="SAM" id="MobiDB-lite"/>
    </source>
</evidence>
<dbReference type="Gene3D" id="1.10.287.500">
    <property type="entry name" value="Helix hairpin bin"/>
    <property type="match status" value="1"/>
</dbReference>
<feature type="compositionally biased region" description="Polar residues" evidence="11">
    <location>
        <begin position="33"/>
        <end position="56"/>
    </location>
</feature>
<keyword evidence="13" id="KW-1185">Reference proteome</keyword>
<dbReference type="EMBL" id="OU912926">
    <property type="protein sequence ID" value="CAG9932339.1"/>
    <property type="molecule type" value="Genomic_DNA"/>
</dbReference>
<dbReference type="PANTHER" id="PTHR43693:SF1">
    <property type="entry name" value="PROTEIN PHOSPHATASE CHEZ"/>
    <property type="match status" value="1"/>
</dbReference>
<keyword evidence="8 10" id="KW-0904">Protein phosphatase</keyword>
<evidence type="ECO:0000256" key="7">
    <source>
        <dbReference type="ARBA" id="ARBA00022801"/>
    </source>
</evidence>
<comment type="similarity">
    <text evidence="2 10">Belongs to the CheZ family.</text>
</comment>
<protein>
    <recommendedName>
        <fullName evidence="3 10">Protein phosphatase CheZ</fullName>
        <ecNumber evidence="10">3.1.3.-</ecNumber>
    </recommendedName>
    <alternativeName>
        <fullName evidence="9 10">Chemotaxis protein CheZ</fullName>
    </alternativeName>
</protein>
<evidence type="ECO:0000313" key="12">
    <source>
        <dbReference type="EMBL" id="CAG9932339.1"/>
    </source>
</evidence>
<comment type="function">
    <text evidence="10">Plays an important role in bacterial chemotaxis signal transduction pathway by accelerating the dephosphorylation of phosphorylated CheY (CheY-P).</text>
</comment>
<evidence type="ECO:0000256" key="2">
    <source>
        <dbReference type="ARBA" id="ARBA00005908"/>
    </source>
</evidence>
<evidence type="ECO:0000256" key="9">
    <source>
        <dbReference type="ARBA" id="ARBA00029599"/>
    </source>
</evidence>
<evidence type="ECO:0000313" key="13">
    <source>
        <dbReference type="Proteomes" id="UP000839052"/>
    </source>
</evidence>
<feature type="region of interest" description="Disordered" evidence="11">
    <location>
        <begin position="22"/>
        <end position="56"/>
    </location>
</feature>
<dbReference type="NCBIfam" id="NF008368">
    <property type="entry name" value="PRK11166.1"/>
    <property type="match status" value="1"/>
</dbReference>
<name>A0ABN8AL97_9PROT</name>
<comment type="subunit">
    <text evidence="10">Homodimer.</text>
</comment>
<evidence type="ECO:0000256" key="3">
    <source>
        <dbReference type="ARBA" id="ARBA00018484"/>
    </source>
</evidence>
<dbReference type="Proteomes" id="UP000839052">
    <property type="component" value="Chromosome"/>
</dbReference>